<reference evidence="8 9" key="1">
    <citation type="submission" date="2019-10" db="EMBL/GenBank/DDBJ databases">
        <title>Genome Sequences from Six Type Strain Members of the Archaeal Family Sulfolobaceae: Acidianus ambivalens, Acidianus infernus, Metallosphaera prunae, Stygiolobus azoricus, Sulfolobus metallicus, and Sulfurisphaera ohwakuensis.</title>
        <authorList>
            <person name="Counts J.A."/>
            <person name="Kelly R.M."/>
        </authorList>
    </citation>
    <scope>NUCLEOTIDE SEQUENCE [LARGE SCALE GENOMIC DNA]</scope>
    <source>
        <strain evidence="8 9">TA-1</strain>
    </source>
</reference>
<keyword evidence="7" id="KW-0396">Initiation factor</keyword>
<evidence type="ECO:0000313" key="8">
    <source>
        <dbReference type="EMBL" id="QGR15997.1"/>
    </source>
</evidence>
<name>A0A650CEM1_SULOH</name>
<dbReference type="InterPro" id="IPR022851">
    <property type="entry name" value="SUI1_arc"/>
</dbReference>
<dbReference type="GeneID" id="95643557"/>
<dbReference type="CDD" id="cd11567">
    <property type="entry name" value="YciH_like"/>
    <property type="match status" value="1"/>
</dbReference>
<keyword evidence="9" id="KW-1185">Reference proteome</keyword>
<evidence type="ECO:0000256" key="4">
    <source>
        <dbReference type="HAMAP-Rule" id="MF_00604"/>
    </source>
</evidence>
<dbReference type="Proteomes" id="UP000582213">
    <property type="component" value="Unassembled WGS sequence"/>
</dbReference>
<evidence type="ECO:0000313" key="9">
    <source>
        <dbReference type="Proteomes" id="UP000427373"/>
    </source>
</evidence>
<dbReference type="PROSITE" id="PS50296">
    <property type="entry name" value="SUI1"/>
    <property type="match status" value="1"/>
</dbReference>
<dbReference type="GO" id="GO:0002188">
    <property type="term" value="P:translation reinitiation"/>
    <property type="evidence" value="ECO:0007669"/>
    <property type="project" value="UniProtKB-UniRule"/>
</dbReference>
<dbReference type="Pfam" id="PF01253">
    <property type="entry name" value="SUI1"/>
    <property type="match status" value="1"/>
</dbReference>
<evidence type="ECO:0000256" key="3">
    <source>
        <dbReference type="ARBA" id="ARBA00022917"/>
    </source>
</evidence>
<dbReference type="EMBL" id="JACHFY010000002">
    <property type="protein sequence ID" value="MBB5253080.1"/>
    <property type="molecule type" value="Genomic_DNA"/>
</dbReference>
<dbReference type="NCBIfam" id="TIGR01158">
    <property type="entry name" value="SUI1_rel"/>
    <property type="match status" value="1"/>
</dbReference>
<protein>
    <recommendedName>
        <fullName evidence="4 5">Protein translation factor SUI1 homolog</fullName>
    </recommendedName>
</protein>
<evidence type="ECO:0000313" key="7">
    <source>
        <dbReference type="EMBL" id="MBB5253080.1"/>
    </source>
</evidence>
<accession>A0A650CEM1</accession>
<feature type="domain" description="SUI1" evidence="6">
    <location>
        <begin position="24"/>
        <end position="90"/>
    </location>
</feature>
<dbReference type="InterPro" id="IPR050318">
    <property type="entry name" value="DENR/SUI1_TIF"/>
</dbReference>
<dbReference type="EMBL" id="CP045484">
    <property type="protein sequence ID" value="QGR15997.1"/>
    <property type="molecule type" value="Genomic_DNA"/>
</dbReference>
<dbReference type="GO" id="GO:0003729">
    <property type="term" value="F:mRNA binding"/>
    <property type="evidence" value="ECO:0007669"/>
    <property type="project" value="TreeGrafter"/>
</dbReference>
<dbReference type="InterPro" id="IPR036877">
    <property type="entry name" value="SUI1_dom_sf"/>
</dbReference>
<evidence type="ECO:0000259" key="6">
    <source>
        <dbReference type="PROSITE" id="PS50296"/>
    </source>
</evidence>
<dbReference type="GeneID" id="54122050"/>
<dbReference type="GO" id="GO:0003743">
    <property type="term" value="F:translation initiation factor activity"/>
    <property type="evidence" value="ECO:0007669"/>
    <property type="project" value="UniProtKB-UniRule"/>
</dbReference>
<dbReference type="PANTHER" id="PTHR12789:SF0">
    <property type="entry name" value="DENSITY-REGULATED PROTEIN"/>
    <property type="match status" value="1"/>
</dbReference>
<reference evidence="7 10" key="2">
    <citation type="submission" date="2020-08" db="EMBL/GenBank/DDBJ databases">
        <title>Genomic Encyclopedia of Type Strains, Phase IV (KMG-IV): sequencing the most valuable type-strain genomes for metagenomic binning, comparative biology and taxonomic classification.</title>
        <authorList>
            <person name="Goeker M."/>
        </authorList>
    </citation>
    <scope>NUCLEOTIDE SEQUENCE [LARGE SCALE GENOMIC DNA]</scope>
    <source>
        <strain evidence="7 10">DSM 12421</strain>
    </source>
</reference>
<dbReference type="Gene3D" id="3.30.780.10">
    <property type="entry name" value="SUI1-like domain"/>
    <property type="match status" value="1"/>
</dbReference>
<keyword evidence="3 4" id="KW-0648">Protein biosynthesis</keyword>
<dbReference type="GO" id="GO:0006417">
    <property type="term" value="P:regulation of translation"/>
    <property type="evidence" value="ECO:0007669"/>
    <property type="project" value="UniProtKB-UniRule"/>
</dbReference>
<evidence type="ECO:0000256" key="1">
    <source>
        <dbReference type="ARBA" id="ARBA00005422"/>
    </source>
</evidence>
<organism evidence="8 9">
    <name type="scientific">Sulfurisphaera ohwakuensis</name>
    <dbReference type="NCBI Taxonomy" id="69656"/>
    <lineage>
        <taxon>Archaea</taxon>
        <taxon>Thermoproteota</taxon>
        <taxon>Thermoprotei</taxon>
        <taxon>Sulfolobales</taxon>
        <taxon>Sulfolobaceae</taxon>
        <taxon>Sulfurisphaera</taxon>
    </lineage>
</organism>
<dbReference type="OrthoDB" id="11182at2157"/>
<dbReference type="SMR" id="A0A650CEM1"/>
<evidence type="ECO:0000256" key="5">
    <source>
        <dbReference type="PIRNR" id="PIRNR037511"/>
    </source>
</evidence>
<dbReference type="RefSeq" id="WP_010978313.1">
    <property type="nucleotide sequence ID" value="NZ_AP031374.1"/>
</dbReference>
<dbReference type="HAMAP" id="MF_00604">
    <property type="entry name" value="SUI1"/>
    <property type="match status" value="1"/>
</dbReference>
<dbReference type="KEGG" id="soh:D1869_01470"/>
<proteinExistence type="inferred from homology"/>
<evidence type="ECO:0000313" key="10">
    <source>
        <dbReference type="Proteomes" id="UP000582213"/>
    </source>
</evidence>
<dbReference type="SUPFAM" id="SSF55159">
    <property type="entry name" value="eIF1-like"/>
    <property type="match status" value="1"/>
</dbReference>
<dbReference type="NCBIfam" id="NF002096">
    <property type="entry name" value="PRK00939.1"/>
    <property type="match status" value="1"/>
</dbReference>
<dbReference type="Proteomes" id="UP000427373">
    <property type="component" value="Chromosome"/>
</dbReference>
<dbReference type="InterPro" id="IPR001950">
    <property type="entry name" value="SUI1"/>
</dbReference>
<comment type="similarity">
    <text evidence="1 4 5">Belongs to the SUI1 family.</text>
</comment>
<dbReference type="PIRSF" id="PIRSF037511">
    <property type="entry name" value="Transl_init_SUI1_pro"/>
    <property type="match status" value="1"/>
</dbReference>
<dbReference type="AlphaFoldDB" id="A0A650CEM1"/>
<evidence type="ECO:0000256" key="2">
    <source>
        <dbReference type="ARBA" id="ARBA00022845"/>
    </source>
</evidence>
<sequence length="100" mass="11185">MSDNLCGGLPPEICEQLNKEEQFIKIKVEKRRYGKEVTIIEGLSGSDVELKKIASELKSKLAAGGTVKNGKIELQGDHRERVKELLMKMGYPESNIIIIE</sequence>
<dbReference type="PANTHER" id="PTHR12789">
    <property type="entry name" value="DENSITY-REGULATED PROTEIN HOMOLOG"/>
    <property type="match status" value="1"/>
</dbReference>
<dbReference type="GO" id="GO:0001731">
    <property type="term" value="P:formation of translation preinitiation complex"/>
    <property type="evidence" value="ECO:0007669"/>
    <property type="project" value="UniProtKB-UniRule"/>
</dbReference>
<dbReference type="InterPro" id="IPR005872">
    <property type="entry name" value="SUI1_arc_bac"/>
</dbReference>
<keyword evidence="2 4" id="KW-0810">Translation regulation</keyword>
<gene>
    <name evidence="8" type="primary">yciH</name>
    <name evidence="8" type="ORF">D1869_01470</name>
    <name evidence="7" type="ORF">HNQ62_000813</name>
</gene>